<dbReference type="STRING" id="265726.KY46_11635"/>
<keyword evidence="1 2" id="KW-0378">Hydrolase</keyword>
<evidence type="ECO:0000313" key="4">
    <source>
        <dbReference type="Proteomes" id="UP000033633"/>
    </source>
</evidence>
<gene>
    <name evidence="2" type="primary">aguA</name>
    <name evidence="3" type="ORF">KY46_11635</name>
</gene>
<sequence>MERQGTPSEHGYYFPAEFVPQEQVWLAWPERPDNWRESAKPAQHAFTQVATAISQHTKVCVAVSPNQYLTAALMLPEGIELVEMPLNDAWMRDIGPTVVMDDQGDRRGISWQFNAWGGAVDGLYAPWNDDDQVAAAICDHLGLDYYRAPFVLEGGAIHTDGEGTLYTTEECLLSAGRNPHLSKTEIEACLADYLSISKVIWLPDGLFNDETNGHVDNLLHVIAPGEVVLSWCDDPDDPQYAISRRALDVLESSTDAKGRRIRVHKLPIPGPLYLTQEEAAGIEPSGGMKREAGERLGGSYANFLMCNKKVFLPLLDSACDQQAMDILQAALPDYQIIGIPTREVLLGGGNIHCITQQIPGALASKQG</sequence>
<dbReference type="OrthoDB" id="9808013at2"/>
<dbReference type="PATRIC" id="fig|265726.11.peg.4487"/>
<dbReference type="InterPro" id="IPR017754">
    <property type="entry name" value="Agmatine_deiminase"/>
</dbReference>
<dbReference type="EMBL" id="JWYV01000009">
    <property type="protein sequence ID" value="KKC99579.1"/>
    <property type="molecule type" value="Genomic_DNA"/>
</dbReference>
<dbReference type="NCBIfam" id="NF010070">
    <property type="entry name" value="PRK13551.1"/>
    <property type="match status" value="1"/>
</dbReference>
<reference evidence="3 4" key="1">
    <citation type="submission" date="2014-12" db="EMBL/GenBank/DDBJ databases">
        <title>Mercury Reductase activity and rhizosphere competence traits in the genome of root associated Photobacterium halotolerans MELD1.</title>
        <authorList>
            <person name="Mathew D.C."/>
            <person name="Huang C.-C."/>
        </authorList>
    </citation>
    <scope>NUCLEOTIDE SEQUENCE [LARGE SCALE GENOMIC DNA]</scope>
    <source>
        <strain evidence="3 4">MELD1</strain>
    </source>
</reference>
<dbReference type="Pfam" id="PF04371">
    <property type="entry name" value="PAD_porph"/>
    <property type="match status" value="1"/>
</dbReference>
<accession>A0A0F5VDM4</accession>
<evidence type="ECO:0000256" key="2">
    <source>
        <dbReference type="HAMAP-Rule" id="MF_01841"/>
    </source>
</evidence>
<dbReference type="Gene3D" id="3.75.10.10">
    <property type="entry name" value="L-arginine/glycine Amidinotransferase, Chain A"/>
    <property type="match status" value="1"/>
</dbReference>
<dbReference type="SUPFAM" id="SSF55909">
    <property type="entry name" value="Pentein"/>
    <property type="match status" value="1"/>
</dbReference>
<proteinExistence type="inferred from homology"/>
<dbReference type="GO" id="GO:0009446">
    <property type="term" value="P:putrescine biosynthetic process"/>
    <property type="evidence" value="ECO:0007669"/>
    <property type="project" value="InterPro"/>
</dbReference>
<dbReference type="GO" id="GO:0047632">
    <property type="term" value="F:agmatine deiminase activity"/>
    <property type="evidence" value="ECO:0007669"/>
    <property type="project" value="UniProtKB-UniRule"/>
</dbReference>
<organism evidence="3 4">
    <name type="scientific">Photobacterium halotolerans</name>
    <dbReference type="NCBI Taxonomy" id="265726"/>
    <lineage>
        <taxon>Bacteria</taxon>
        <taxon>Pseudomonadati</taxon>
        <taxon>Pseudomonadota</taxon>
        <taxon>Gammaproteobacteria</taxon>
        <taxon>Vibrionales</taxon>
        <taxon>Vibrionaceae</taxon>
        <taxon>Photobacterium</taxon>
    </lineage>
</organism>
<dbReference type="PANTHER" id="PTHR31377">
    <property type="entry name" value="AGMATINE DEIMINASE-RELATED"/>
    <property type="match status" value="1"/>
</dbReference>
<dbReference type="RefSeq" id="WP_046220811.1">
    <property type="nucleotide sequence ID" value="NZ_JWYV01000009.1"/>
</dbReference>
<evidence type="ECO:0000313" key="3">
    <source>
        <dbReference type="EMBL" id="KKC99579.1"/>
    </source>
</evidence>
<dbReference type="GO" id="GO:0004668">
    <property type="term" value="F:protein-arginine deiminase activity"/>
    <property type="evidence" value="ECO:0007669"/>
    <property type="project" value="InterPro"/>
</dbReference>
<keyword evidence="4" id="KW-1185">Reference proteome</keyword>
<dbReference type="Proteomes" id="UP000033633">
    <property type="component" value="Unassembled WGS sequence"/>
</dbReference>
<dbReference type="NCBIfam" id="TIGR03380">
    <property type="entry name" value="agmatine_aguA"/>
    <property type="match status" value="1"/>
</dbReference>
<dbReference type="HAMAP" id="MF_01841">
    <property type="entry name" value="Agmatine_deimin"/>
    <property type="match status" value="1"/>
</dbReference>
<name>A0A0F5VDM4_9GAMM</name>
<comment type="caution">
    <text evidence="3">The sequence shown here is derived from an EMBL/GenBank/DDBJ whole genome shotgun (WGS) entry which is preliminary data.</text>
</comment>
<dbReference type="InterPro" id="IPR007466">
    <property type="entry name" value="Peptidyl-Arg-deiminase_porph"/>
</dbReference>
<comment type="catalytic activity">
    <reaction evidence="2">
        <text>agmatine + H2O = N-carbamoylputrescine + NH4(+)</text>
        <dbReference type="Rhea" id="RHEA:18037"/>
        <dbReference type="ChEBI" id="CHEBI:15377"/>
        <dbReference type="ChEBI" id="CHEBI:28938"/>
        <dbReference type="ChEBI" id="CHEBI:58145"/>
        <dbReference type="ChEBI" id="CHEBI:58318"/>
        <dbReference type="EC" id="3.5.3.12"/>
    </reaction>
</comment>
<dbReference type="EC" id="3.5.3.12" evidence="2"/>
<evidence type="ECO:0000256" key="1">
    <source>
        <dbReference type="ARBA" id="ARBA00022801"/>
    </source>
</evidence>
<protein>
    <recommendedName>
        <fullName evidence="2">Putative agmatine deiminase</fullName>
        <ecNumber evidence="2">3.5.3.12</ecNumber>
    </recommendedName>
    <alternativeName>
        <fullName evidence="2">Agmatine iminohydrolase</fullName>
    </alternativeName>
</protein>
<dbReference type="PANTHER" id="PTHR31377:SF0">
    <property type="entry name" value="AGMATINE DEIMINASE-RELATED"/>
    <property type="match status" value="1"/>
</dbReference>
<comment type="similarity">
    <text evidence="2">Belongs to the agmatine deiminase family.</text>
</comment>
<feature type="active site" description="Amidino-cysteine intermediate" evidence="2">
    <location>
        <position position="353"/>
    </location>
</feature>
<dbReference type="AlphaFoldDB" id="A0A0F5VDM4"/>